<keyword evidence="5" id="KW-0472">Membrane</keyword>
<dbReference type="GO" id="GO:0045259">
    <property type="term" value="C:proton-transporting ATP synthase complex"/>
    <property type="evidence" value="ECO:0007669"/>
    <property type="project" value="UniProtKB-KW"/>
</dbReference>
<evidence type="ECO:0000313" key="8">
    <source>
        <dbReference type="EMBL" id="OIP64935.1"/>
    </source>
</evidence>
<comment type="similarity">
    <text evidence="2">Belongs to the ATPase epsilon chain family.</text>
</comment>
<dbReference type="Proteomes" id="UP000182059">
    <property type="component" value="Unassembled WGS sequence"/>
</dbReference>
<evidence type="ECO:0000256" key="6">
    <source>
        <dbReference type="ARBA" id="ARBA00023196"/>
    </source>
</evidence>
<evidence type="ECO:0000256" key="4">
    <source>
        <dbReference type="ARBA" id="ARBA00023065"/>
    </source>
</evidence>
<keyword evidence="6" id="KW-0066">ATP synthesis</keyword>
<dbReference type="AlphaFoldDB" id="A0A1J5G8H1"/>
<sequence length="77" mass="8120">MKLTIAKVDEVLFKGDAVSLSCKGGIGDLTILPHHAPLATPIMRGELKVIDSEGTEIIISVESGILEVAHNEATVIL</sequence>
<evidence type="ECO:0000256" key="3">
    <source>
        <dbReference type="ARBA" id="ARBA00022448"/>
    </source>
</evidence>
<dbReference type="Gene3D" id="2.60.15.10">
    <property type="entry name" value="F0F1 ATP synthase delta/epsilon subunit, N-terminal"/>
    <property type="match status" value="1"/>
</dbReference>
<keyword evidence="4" id="KW-0406">Ion transport</keyword>
<feature type="non-terminal residue" evidence="8">
    <location>
        <position position="77"/>
    </location>
</feature>
<proteinExistence type="inferred from homology"/>
<dbReference type="SUPFAM" id="SSF51344">
    <property type="entry name" value="Epsilon subunit of F1F0-ATP synthase N-terminal domain"/>
    <property type="match status" value="1"/>
</dbReference>
<dbReference type="InterPro" id="IPR020546">
    <property type="entry name" value="ATP_synth_F1_dsu/esu_N"/>
</dbReference>
<reference evidence="8 9" key="1">
    <citation type="journal article" date="2016" name="Environ. Microbiol.">
        <title>Genomic resolution of a cold subsurface aquifer community provides metabolic insights for novel microbes adapted to high CO concentrations.</title>
        <authorList>
            <person name="Probst A.J."/>
            <person name="Castelle C.J."/>
            <person name="Singh A."/>
            <person name="Brown C.T."/>
            <person name="Anantharaman K."/>
            <person name="Sharon I."/>
            <person name="Hug L.A."/>
            <person name="Burstein D."/>
            <person name="Emerson J.B."/>
            <person name="Thomas B.C."/>
            <person name="Banfield J.F."/>
        </authorList>
    </citation>
    <scope>NUCLEOTIDE SEQUENCE [LARGE SCALE GENOMIC DNA]</scope>
    <source>
        <strain evidence="8">CG2_30_43_9</strain>
    </source>
</reference>
<organism evidence="8 9">
    <name type="scientific">Candidatus Nomurabacteria bacterium CG2_30_43_9</name>
    <dbReference type="NCBI Taxonomy" id="1805283"/>
    <lineage>
        <taxon>Bacteria</taxon>
        <taxon>Candidatus Nomuraibacteriota</taxon>
    </lineage>
</organism>
<evidence type="ECO:0000259" key="7">
    <source>
        <dbReference type="Pfam" id="PF02823"/>
    </source>
</evidence>
<dbReference type="InterPro" id="IPR036771">
    <property type="entry name" value="ATPsynth_dsu/esu_N"/>
</dbReference>
<gene>
    <name evidence="8" type="ORF">AUK15_02745</name>
</gene>
<evidence type="ECO:0000256" key="2">
    <source>
        <dbReference type="ARBA" id="ARBA00005712"/>
    </source>
</evidence>
<keyword evidence="3" id="KW-0813">Transport</keyword>
<feature type="domain" description="ATP synthase F1 complex delta/epsilon subunit N-terminal" evidence="7">
    <location>
        <begin position="1"/>
        <end position="76"/>
    </location>
</feature>
<evidence type="ECO:0000313" key="9">
    <source>
        <dbReference type="Proteomes" id="UP000182059"/>
    </source>
</evidence>
<dbReference type="CDD" id="cd12152">
    <property type="entry name" value="F1-ATPase_delta"/>
    <property type="match status" value="1"/>
</dbReference>
<name>A0A1J5G8H1_9BACT</name>
<protein>
    <recommendedName>
        <fullName evidence="7">ATP synthase F1 complex delta/epsilon subunit N-terminal domain-containing protein</fullName>
    </recommendedName>
</protein>
<comment type="caution">
    <text evidence="8">The sequence shown here is derived from an EMBL/GenBank/DDBJ whole genome shotgun (WGS) entry which is preliminary data.</text>
</comment>
<dbReference type="InterPro" id="IPR001469">
    <property type="entry name" value="ATP_synth_F1_dsu/esu"/>
</dbReference>
<comment type="subcellular location">
    <subcellularLocation>
        <location evidence="1">Endomembrane system</location>
        <topology evidence="1">Peripheral membrane protein</topology>
    </subcellularLocation>
</comment>
<dbReference type="EMBL" id="MNYX01000062">
    <property type="protein sequence ID" value="OIP64935.1"/>
    <property type="molecule type" value="Genomic_DNA"/>
</dbReference>
<dbReference type="GO" id="GO:0046933">
    <property type="term" value="F:proton-transporting ATP synthase activity, rotational mechanism"/>
    <property type="evidence" value="ECO:0007669"/>
    <property type="project" value="InterPro"/>
</dbReference>
<evidence type="ECO:0000256" key="1">
    <source>
        <dbReference type="ARBA" id="ARBA00004184"/>
    </source>
</evidence>
<keyword evidence="6" id="KW-0139">CF(1)</keyword>
<accession>A0A1J5G8H1</accession>
<evidence type="ECO:0000256" key="5">
    <source>
        <dbReference type="ARBA" id="ARBA00023136"/>
    </source>
</evidence>
<dbReference type="GO" id="GO:0012505">
    <property type="term" value="C:endomembrane system"/>
    <property type="evidence" value="ECO:0007669"/>
    <property type="project" value="UniProtKB-SubCell"/>
</dbReference>
<dbReference type="Pfam" id="PF02823">
    <property type="entry name" value="ATP-synt_DE_N"/>
    <property type="match status" value="1"/>
</dbReference>